<name>C0E928_9FIRM</name>
<gene>
    <name evidence="1" type="ORF">CLOSTMETH_00323</name>
</gene>
<keyword evidence="2" id="KW-1185">Reference proteome</keyword>
<reference evidence="1 2" key="2">
    <citation type="submission" date="2009-02" db="EMBL/GenBank/DDBJ databases">
        <title>Draft genome sequence of Clostridium methylpentosum (DSM 5476).</title>
        <authorList>
            <person name="Sudarsanam P."/>
            <person name="Ley R."/>
            <person name="Guruge J."/>
            <person name="Turnbaugh P.J."/>
            <person name="Mahowald M."/>
            <person name="Liep D."/>
            <person name="Gordon J."/>
        </authorList>
    </citation>
    <scope>NUCLEOTIDE SEQUENCE [LARGE SCALE GENOMIC DNA]</scope>
    <source>
        <strain evidence="1 2">DSM 5476</strain>
    </source>
</reference>
<organism evidence="1 2">
    <name type="scientific">[Clostridium] methylpentosum DSM 5476</name>
    <dbReference type="NCBI Taxonomy" id="537013"/>
    <lineage>
        <taxon>Bacteria</taxon>
        <taxon>Bacillati</taxon>
        <taxon>Bacillota</taxon>
        <taxon>Clostridia</taxon>
        <taxon>Eubacteriales</taxon>
        <taxon>Oscillospiraceae</taxon>
        <taxon>Oscillospiraceae incertae sedis</taxon>
    </lineage>
</organism>
<dbReference type="AlphaFoldDB" id="C0E928"/>
<accession>C0E928</accession>
<dbReference type="Proteomes" id="UP000003340">
    <property type="component" value="Unassembled WGS sequence"/>
</dbReference>
<comment type="caution">
    <text evidence="1">The sequence shown here is derived from an EMBL/GenBank/DDBJ whole genome shotgun (WGS) entry which is preliminary data.</text>
</comment>
<evidence type="ECO:0000313" key="1">
    <source>
        <dbReference type="EMBL" id="EEG32014.1"/>
    </source>
</evidence>
<proteinExistence type="predicted"/>
<dbReference type="EMBL" id="ACEC01000016">
    <property type="protein sequence ID" value="EEG32014.1"/>
    <property type="molecule type" value="Genomic_DNA"/>
</dbReference>
<dbReference type="STRING" id="537013.CLOSTMETH_00323"/>
<dbReference type="HOGENOM" id="CLU_3231809_0_0_9"/>
<reference evidence="1 2" key="1">
    <citation type="submission" date="2009-01" db="EMBL/GenBank/DDBJ databases">
        <authorList>
            <person name="Fulton L."/>
            <person name="Clifton S."/>
            <person name="Fulton B."/>
            <person name="Xu J."/>
            <person name="Minx P."/>
            <person name="Pepin K.H."/>
            <person name="Johnson M."/>
            <person name="Bhonagiri V."/>
            <person name="Nash W.E."/>
            <person name="Mardis E.R."/>
            <person name="Wilson R.K."/>
        </authorList>
    </citation>
    <scope>NUCLEOTIDE SEQUENCE [LARGE SCALE GENOMIC DNA]</scope>
    <source>
        <strain evidence="1 2">DSM 5476</strain>
    </source>
</reference>
<sequence>MGLHAQSLNNQHGDLVSKMSGCFCMFPKSNRFKYRNFQLESPG</sequence>
<protein>
    <submittedName>
        <fullName evidence="1">Uncharacterized protein</fullName>
    </submittedName>
</protein>
<evidence type="ECO:0000313" key="2">
    <source>
        <dbReference type="Proteomes" id="UP000003340"/>
    </source>
</evidence>